<dbReference type="AlphaFoldDB" id="A0A7R8ZQV8"/>
<dbReference type="GO" id="GO:0009097">
    <property type="term" value="P:isoleucine biosynthetic process"/>
    <property type="evidence" value="ECO:0007669"/>
    <property type="project" value="TreeGrafter"/>
</dbReference>
<protein>
    <recommendedName>
        <fullName evidence="4">L-serine deaminase</fullName>
    </recommendedName>
    <alternativeName>
        <fullName evidence="5">L-threonine dehydratase</fullName>
    </alternativeName>
</protein>
<dbReference type="GO" id="GO:0006565">
    <property type="term" value="P:L-serine catabolic process"/>
    <property type="evidence" value="ECO:0007669"/>
    <property type="project" value="TreeGrafter"/>
</dbReference>
<evidence type="ECO:0000256" key="5">
    <source>
        <dbReference type="ARBA" id="ARBA00042605"/>
    </source>
</evidence>
<dbReference type="InterPro" id="IPR001926">
    <property type="entry name" value="TrpB-like_PALP"/>
</dbReference>
<evidence type="ECO:0000256" key="4">
    <source>
        <dbReference type="ARBA" id="ARBA00041766"/>
    </source>
</evidence>
<evidence type="ECO:0000256" key="1">
    <source>
        <dbReference type="ARBA" id="ARBA00001933"/>
    </source>
</evidence>
<accession>A0A7R8ZQV8</accession>
<dbReference type="Gene3D" id="3.40.50.1100">
    <property type="match status" value="3"/>
</dbReference>
<proteinExistence type="predicted"/>
<dbReference type="InterPro" id="IPR050147">
    <property type="entry name" value="Ser/Thr_Dehydratase"/>
</dbReference>
<dbReference type="OrthoDB" id="6351774at2759"/>
<dbReference type="GO" id="GO:0003941">
    <property type="term" value="F:L-serine ammonia-lyase activity"/>
    <property type="evidence" value="ECO:0007669"/>
    <property type="project" value="TreeGrafter"/>
</dbReference>
<gene>
    <name evidence="7" type="ORF">CTOB1V02_LOCUS11563</name>
</gene>
<dbReference type="GO" id="GO:0004794">
    <property type="term" value="F:threonine deaminase activity"/>
    <property type="evidence" value="ECO:0007669"/>
    <property type="project" value="TreeGrafter"/>
</dbReference>
<dbReference type="InterPro" id="IPR036052">
    <property type="entry name" value="TrpB-like_PALP_sf"/>
</dbReference>
<evidence type="ECO:0000313" key="7">
    <source>
        <dbReference type="EMBL" id="CAD7233744.1"/>
    </source>
</evidence>
<dbReference type="Pfam" id="PF00291">
    <property type="entry name" value="PALP"/>
    <property type="match status" value="1"/>
</dbReference>
<comment type="cofactor">
    <cofactor evidence="1">
        <name>pyridoxal 5'-phosphate</name>
        <dbReference type="ChEBI" id="CHEBI:597326"/>
    </cofactor>
</comment>
<sequence length="192" mass="21216">MGLEYQIKGTIYMPHPTPKQKVAKVKQFGGEWVEIILIGDTFDDAYHHALAESIKDQKAFIHPFNDIDVINGQGTIAKEILQQTDQPLDYLFVAVGGGGLYNEDAIVVEPAGAVSIAALEDYKSEIKGKRVGIIICGGNNDVNRTQEIKERALLHEGKKHYFIVRGGLFAFPNLYHKINIGIPNARFNGLAL</sequence>
<feature type="domain" description="Tryptophan synthase beta chain-like PALP" evidence="6">
    <location>
        <begin position="5"/>
        <end position="101"/>
    </location>
</feature>
<evidence type="ECO:0000256" key="2">
    <source>
        <dbReference type="ARBA" id="ARBA00022898"/>
    </source>
</evidence>
<reference evidence="7" key="1">
    <citation type="submission" date="2020-11" db="EMBL/GenBank/DDBJ databases">
        <authorList>
            <person name="Tran Van P."/>
        </authorList>
    </citation>
    <scope>NUCLEOTIDE SEQUENCE</scope>
</reference>
<dbReference type="EMBL" id="OB666865">
    <property type="protein sequence ID" value="CAD7233744.1"/>
    <property type="molecule type" value="Genomic_DNA"/>
</dbReference>
<name>A0A7R8ZQV8_9CRUS</name>
<evidence type="ECO:0000259" key="6">
    <source>
        <dbReference type="Pfam" id="PF00291"/>
    </source>
</evidence>
<dbReference type="PANTHER" id="PTHR48078">
    <property type="entry name" value="THREONINE DEHYDRATASE, MITOCHONDRIAL-RELATED"/>
    <property type="match status" value="1"/>
</dbReference>
<organism evidence="7">
    <name type="scientific">Cyprideis torosa</name>
    <dbReference type="NCBI Taxonomy" id="163714"/>
    <lineage>
        <taxon>Eukaryota</taxon>
        <taxon>Metazoa</taxon>
        <taxon>Ecdysozoa</taxon>
        <taxon>Arthropoda</taxon>
        <taxon>Crustacea</taxon>
        <taxon>Oligostraca</taxon>
        <taxon>Ostracoda</taxon>
        <taxon>Podocopa</taxon>
        <taxon>Podocopida</taxon>
        <taxon>Cytherocopina</taxon>
        <taxon>Cytheroidea</taxon>
        <taxon>Cytherideidae</taxon>
        <taxon>Cyprideis</taxon>
    </lineage>
</organism>
<keyword evidence="3" id="KW-0456">Lyase</keyword>
<keyword evidence="2" id="KW-0663">Pyridoxal phosphate</keyword>
<dbReference type="GO" id="GO:0006567">
    <property type="term" value="P:L-threonine catabolic process"/>
    <property type="evidence" value="ECO:0007669"/>
    <property type="project" value="TreeGrafter"/>
</dbReference>
<dbReference type="PANTHER" id="PTHR48078:SF11">
    <property type="entry name" value="THREONINE DEHYDRATASE, MITOCHONDRIAL"/>
    <property type="match status" value="1"/>
</dbReference>
<evidence type="ECO:0000256" key="3">
    <source>
        <dbReference type="ARBA" id="ARBA00023239"/>
    </source>
</evidence>
<dbReference type="SUPFAM" id="SSF53686">
    <property type="entry name" value="Tryptophan synthase beta subunit-like PLP-dependent enzymes"/>
    <property type="match status" value="1"/>
</dbReference>